<keyword evidence="10 12" id="KW-0482">Metalloprotease</keyword>
<feature type="binding site" evidence="12">
    <location>
        <position position="147"/>
    </location>
    <ligand>
        <name>Zn(2+)</name>
        <dbReference type="ChEBI" id="CHEBI:29105"/>
        <note>catalytic</note>
    </ligand>
</feature>
<evidence type="ECO:0000259" key="13">
    <source>
        <dbReference type="Pfam" id="PF01435"/>
    </source>
</evidence>
<feature type="transmembrane region" description="Helical" evidence="12">
    <location>
        <begin position="12"/>
        <end position="34"/>
    </location>
</feature>
<evidence type="ECO:0000256" key="10">
    <source>
        <dbReference type="ARBA" id="ARBA00023049"/>
    </source>
</evidence>
<feature type="transmembrane region" description="Helical" evidence="12">
    <location>
        <begin position="40"/>
        <end position="59"/>
    </location>
</feature>
<evidence type="ECO:0000256" key="6">
    <source>
        <dbReference type="ARBA" id="ARBA00022723"/>
    </source>
</evidence>
<evidence type="ECO:0000256" key="1">
    <source>
        <dbReference type="ARBA" id="ARBA00004651"/>
    </source>
</evidence>
<feature type="binding site" evidence="12">
    <location>
        <position position="226"/>
    </location>
    <ligand>
        <name>Zn(2+)</name>
        <dbReference type="ChEBI" id="CHEBI:29105"/>
        <note>catalytic</note>
    </ligand>
</feature>
<feature type="domain" description="Peptidase M48" evidence="13">
    <location>
        <begin position="77"/>
        <end position="297"/>
    </location>
</feature>
<evidence type="ECO:0000256" key="3">
    <source>
        <dbReference type="ARBA" id="ARBA00022475"/>
    </source>
</evidence>
<keyword evidence="3 12" id="KW-1003">Cell membrane</keyword>
<dbReference type="NCBIfam" id="NF003425">
    <property type="entry name" value="PRK04897.1"/>
    <property type="match status" value="1"/>
</dbReference>
<dbReference type="EMBL" id="RJPT01000009">
    <property type="protein sequence ID" value="RSJ81246.1"/>
    <property type="molecule type" value="Genomic_DNA"/>
</dbReference>
<evidence type="ECO:0000256" key="4">
    <source>
        <dbReference type="ARBA" id="ARBA00022670"/>
    </source>
</evidence>
<keyword evidence="8 12" id="KW-0862">Zinc</keyword>
<dbReference type="GO" id="GO:0006508">
    <property type="term" value="P:proteolysis"/>
    <property type="evidence" value="ECO:0007669"/>
    <property type="project" value="UniProtKB-KW"/>
</dbReference>
<feature type="active site" evidence="12">
    <location>
        <position position="144"/>
    </location>
</feature>
<dbReference type="GO" id="GO:0008270">
    <property type="term" value="F:zinc ion binding"/>
    <property type="evidence" value="ECO:0007669"/>
    <property type="project" value="UniProtKB-UniRule"/>
</dbReference>
<evidence type="ECO:0000256" key="7">
    <source>
        <dbReference type="ARBA" id="ARBA00022801"/>
    </source>
</evidence>
<dbReference type="Proteomes" id="UP000272635">
    <property type="component" value="Unassembled WGS sequence"/>
</dbReference>
<comment type="caution">
    <text evidence="14">The sequence shown here is derived from an EMBL/GenBank/DDBJ whole genome shotgun (WGS) entry which is preliminary data.</text>
</comment>
<evidence type="ECO:0000256" key="9">
    <source>
        <dbReference type="ARBA" id="ARBA00022989"/>
    </source>
</evidence>
<proteinExistence type="inferred from homology"/>
<gene>
    <name evidence="12" type="primary">htpX</name>
    <name evidence="14" type="ORF">D8791_07875</name>
</gene>
<dbReference type="InterPro" id="IPR050083">
    <property type="entry name" value="HtpX_protease"/>
</dbReference>
<keyword evidence="6 12" id="KW-0479">Metal-binding</keyword>
<keyword evidence="5 12" id="KW-0812">Transmembrane</keyword>
<feature type="transmembrane region" description="Helical" evidence="12">
    <location>
        <begin position="194"/>
        <end position="217"/>
    </location>
</feature>
<dbReference type="InterPro" id="IPR001915">
    <property type="entry name" value="Peptidase_M48"/>
</dbReference>
<accession>A0A428GM91</accession>
<feature type="transmembrane region" description="Helical" evidence="12">
    <location>
        <begin position="155"/>
        <end position="174"/>
    </location>
</feature>
<dbReference type="GO" id="GO:0004222">
    <property type="term" value="F:metalloendopeptidase activity"/>
    <property type="evidence" value="ECO:0007669"/>
    <property type="project" value="UniProtKB-UniRule"/>
</dbReference>
<evidence type="ECO:0000256" key="2">
    <source>
        <dbReference type="ARBA" id="ARBA00009779"/>
    </source>
</evidence>
<keyword evidence="9 12" id="KW-1133">Transmembrane helix</keyword>
<dbReference type="PANTHER" id="PTHR43221:SF1">
    <property type="entry name" value="PROTEASE HTPX"/>
    <property type="match status" value="1"/>
</dbReference>
<name>A0A428GM91_STRCR</name>
<dbReference type="GO" id="GO:0005886">
    <property type="term" value="C:plasma membrane"/>
    <property type="evidence" value="ECO:0007669"/>
    <property type="project" value="UniProtKB-SubCell"/>
</dbReference>
<sequence>MLFDQIASNKRRTWVLLVAFFALLALIGAAVGYLWLDSPFGGMAIAFIIGGIYAVSMIFQSTEIVMSMNGAREVSEQEAPELYHVVQDMAMVAQIPMPRVYIIEDASPNAFATGSKPENAAVAATTGLLALMNREELEGVMGHEVSHIRNYDIRISTIAVALTSAVTMLSSMAGRMMWFGGGGRRRNDRDNDNGLGIVLMIVSLLALLLAPLAATLVQLAISRQREYLADASSVELTRNPKGMISALLKLDNSQPMEHHVDDASAALYINDPKKKGGLQKLFYTHPPISDRVERLKNM</sequence>
<dbReference type="CDD" id="cd07340">
    <property type="entry name" value="M48B_Htpx_like"/>
    <property type="match status" value="1"/>
</dbReference>
<comment type="cofactor">
    <cofactor evidence="12">
        <name>Zn(2+)</name>
        <dbReference type="ChEBI" id="CHEBI:29105"/>
    </cofactor>
    <text evidence="12">Binds 1 zinc ion per subunit.</text>
</comment>
<feature type="binding site" evidence="12">
    <location>
        <position position="143"/>
    </location>
    <ligand>
        <name>Zn(2+)</name>
        <dbReference type="ChEBI" id="CHEBI:29105"/>
        <note>catalytic</note>
    </ligand>
</feature>
<protein>
    <recommendedName>
        <fullName evidence="12">Protease HtpX homolog</fullName>
        <ecNumber evidence="12">3.4.24.-</ecNumber>
    </recommendedName>
</protein>
<evidence type="ECO:0000256" key="11">
    <source>
        <dbReference type="ARBA" id="ARBA00023136"/>
    </source>
</evidence>
<dbReference type="InterPro" id="IPR022919">
    <property type="entry name" value="Pept_M48_protease_HtpX"/>
</dbReference>
<organism evidence="14 15">
    <name type="scientific">Streptococcus cristatus</name>
    <dbReference type="NCBI Taxonomy" id="45634"/>
    <lineage>
        <taxon>Bacteria</taxon>
        <taxon>Bacillati</taxon>
        <taxon>Bacillota</taxon>
        <taxon>Bacilli</taxon>
        <taxon>Lactobacillales</taxon>
        <taxon>Streptococcaceae</taxon>
        <taxon>Streptococcus</taxon>
    </lineage>
</organism>
<evidence type="ECO:0000256" key="12">
    <source>
        <dbReference type="HAMAP-Rule" id="MF_00188"/>
    </source>
</evidence>
<keyword evidence="7 12" id="KW-0378">Hydrolase</keyword>
<evidence type="ECO:0000313" key="15">
    <source>
        <dbReference type="Proteomes" id="UP000272635"/>
    </source>
</evidence>
<evidence type="ECO:0000256" key="8">
    <source>
        <dbReference type="ARBA" id="ARBA00022833"/>
    </source>
</evidence>
<comment type="subcellular location">
    <subcellularLocation>
        <location evidence="1 12">Cell membrane</location>
        <topology evidence="1 12">Multi-pass membrane protein</topology>
    </subcellularLocation>
</comment>
<keyword evidence="11 12" id="KW-0472">Membrane</keyword>
<evidence type="ECO:0000313" key="14">
    <source>
        <dbReference type="EMBL" id="RSJ81246.1"/>
    </source>
</evidence>
<dbReference type="Gene3D" id="3.30.2010.10">
    <property type="entry name" value="Metalloproteases ('zincins'), catalytic domain"/>
    <property type="match status" value="1"/>
</dbReference>
<dbReference type="PANTHER" id="PTHR43221">
    <property type="entry name" value="PROTEASE HTPX"/>
    <property type="match status" value="1"/>
</dbReference>
<reference evidence="14 15" key="1">
    <citation type="submission" date="2018-11" db="EMBL/GenBank/DDBJ databases">
        <title>Species Designations Belie Phenotypic and Genotypic Heterogeneity in Oral Streptococci.</title>
        <authorList>
            <person name="Velsko I."/>
        </authorList>
    </citation>
    <scope>NUCLEOTIDE SEQUENCE [LARGE SCALE GENOMIC DNA]</scope>
    <source>
        <strain evidence="14 15">BCC41</strain>
    </source>
</reference>
<evidence type="ECO:0000256" key="5">
    <source>
        <dbReference type="ARBA" id="ARBA00022692"/>
    </source>
</evidence>
<comment type="similarity">
    <text evidence="2 12">Belongs to the peptidase M48B family.</text>
</comment>
<keyword evidence="4 12" id="KW-0645">Protease</keyword>
<dbReference type="HAMAP" id="MF_00188">
    <property type="entry name" value="Pept_M48_protease_HtpX"/>
    <property type="match status" value="1"/>
</dbReference>
<dbReference type="RefSeq" id="WP_125447300.1">
    <property type="nucleotide sequence ID" value="NZ_RJPT01000009.1"/>
</dbReference>
<dbReference type="Pfam" id="PF01435">
    <property type="entry name" value="Peptidase_M48"/>
    <property type="match status" value="1"/>
</dbReference>
<dbReference type="AlphaFoldDB" id="A0A428GM91"/>
<dbReference type="EC" id="3.4.24.-" evidence="12"/>